<keyword evidence="2" id="KW-1185">Reference proteome</keyword>
<protein>
    <recommendedName>
        <fullName evidence="3">Excreted virulence factor EspC (Type VII ESX diderm)</fullName>
    </recommendedName>
</protein>
<comment type="caution">
    <text evidence="1">The sequence shown here is derived from an EMBL/GenBank/DDBJ whole genome shotgun (WGS) entry which is preliminary data.</text>
</comment>
<gene>
    <name evidence="1" type="ORF">LQ327_31425</name>
</gene>
<dbReference type="EMBL" id="JAJNDB010000010">
    <property type="protein sequence ID" value="MCD2197890.1"/>
    <property type="molecule type" value="Genomic_DNA"/>
</dbReference>
<dbReference type="Proteomes" id="UP001199469">
    <property type="component" value="Unassembled WGS sequence"/>
</dbReference>
<reference evidence="1 2" key="1">
    <citation type="submission" date="2021-11" db="EMBL/GenBank/DDBJ databases">
        <title>Draft genome sequence of Actinomycetospora sp. SF1 isolated from the rhizosphere soil.</title>
        <authorList>
            <person name="Duangmal K."/>
            <person name="Chantavorakit T."/>
        </authorList>
    </citation>
    <scope>NUCLEOTIDE SEQUENCE [LARGE SCALE GENOMIC DNA]</scope>
    <source>
        <strain evidence="1 2">TBRC 5722</strain>
    </source>
</reference>
<dbReference type="InterPro" id="IPR036689">
    <property type="entry name" value="ESAT-6-like_sf"/>
</dbReference>
<proteinExistence type="predicted"/>
<organism evidence="1 2">
    <name type="scientific">Actinomycetospora endophytica</name>
    <dbReference type="NCBI Taxonomy" id="2291215"/>
    <lineage>
        <taxon>Bacteria</taxon>
        <taxon>Bacillati</taxon>
        <taxon>Actinomycetota</taxon>
        <taxon>Actinomycetes</taxon>
        <taxon>Pseudonocardiales</taxon>
        <taxon>Pseudonocardiaceae</taxon>
        <taxon>Actinomycetospora</taxon>
    </lineage>
</organism>
<evidence type="ECO:0008006" key="3">
    <source>
        <dbReference type="Google" id="ProtNLM"/>
    </source>
</evidence>
<name>A0ABS8PI09_9PSEU</name>
<evidence type="ECO:0000313" key="1">
    <source>
        <dbReference type="EMBL" id="MCD2197890.1"/>
    </source>
</evidence>
<evidence type="ECO:0000313" key="2">
    <source>
        <dbReference type="Proteomes" id="UP001199469"/>
    </source>
</evidence>
<sequence length="137" mass="13970">MPLPGNPDAIEAASQQLATAARSVLAVGQSVTAHGTTTTANWTGLAAPLALARTQQDAAAVQRMGEAATGVVAPLATYAEELRAAQRDFARGEEMVAQGHTTTAHAPGGQHRRRTRVALLAERSAQSGSTDSGSSPS</sequence>
<dbReference type="RefSeq" id="WP_230740315.1">
    <property type="nucleotide sequence ID" value="NZ_JAJNDB010000010.1"/>
</dbReference>
<dbReference type="SUPFAM" id="SSF140453">
    <property type="entry name" value="EsxAB dimer-like"/>
    <property type="match status" value="1"/>
</dbReference>
<accession>A0ABS8PI09</accession>